<evidence type="ECO:0000313" key="2">
    <source>
        <dbReference type="EMBL" id="PNX73132.1"/>
    </source>
</evidence>
<dbReference type="Proteomes" id="UP000236291">
    <property type="component" value="Unassembled WGS sequence"/>
</dbReference>
<dbReference type="PANTHER" id="PTHR34427">
    <property type="entry name" value="DUF4283 DOMAIN PROTEIN"/>
    <property type="match status" value="1"/>
</dbReference>
<protein>
    <submittedName>
        <fullName evidence="2">Uncharacterized protein</fullName>
    </submittedName>
</protein>
<feature type="region of interest" description="Disordered" evidence="1">
    <location>
        <begin position="332"/>
        <end position="360"/>
    </location>
</feature>
<feature type="compositionally biased region" description="Polar residues" evidence="1">
    <location>
        <begin position="337"/>
        <end position="356"/>
    </location>
</feature>
<proteinExistence type="predicted"/>
<dbReference type="PANTHER" id="PTHR34427:SF5">
    <property type="entry name" value="DUF4283 DOMAIN-CONTAINING PROTEIN"/>
    <property type="match status" value="1"/>
</dbReference>
<dbReference type="AlphaFoldDB" id="A0A2K3L3L4"/>
<accession>A0A2K3L3L4</accession>
<sequence>MSGKMVFVYLINGEDVEKTVKEAKEFFDKFFESIRRWNVSEVVQERCVWVRIYGIPIHTWNVELFTKAVSSFGTLLCVDPSTSDKSRLDFAKVLLITKSLDVINFMEKIMIYGIIFTLRMVEDFSIWPVEDVKLVEDDGYETAPNCDFDSLEAYEVVDQADPNIAEDLIQQINDDWRKLEENNDCHSTNHLNILNEEEGRSKNISKGEHLSLLALHGEEILNDENIPLLANDMVQNNHELDIHLLANELGQNNYEKVIHLLDSDMIQNNHVLEVPVLANDLNQNNKEESAGFVVFFEDVEEVQQQFSGAGSSLGANSVGCVMLRPNGGLVEEERSAGSKQVSQEESCNSSPNQNGTFGPVQNGPIAELECDKSPVLCVTKTQVLADSIPLKHAPQLEECVLVDKENLSLFNSTANGANHLEFGG</sequence>
<organism evidence="2 3">
    <name type="scientific">Trifolium pratense</name>
    <name type="common">Red clover</name>
    <dbReference type="NCBI Taxonomy" id="57577"/>
    <lineage>
        <taxon>Eukaryota</taxon>
        <taxon>Viridiplantae</taxon>
        <taxon>Streptophyta</taxon>
        <taxon>Embryophyta</taxon>
        <taxon>Tracheophyta</taxon>
        <taxon>Spermatophyta</taxon>
        <taxon>Magnoliopsida</taxon>
        <taxon>eudicotyledons</taxon>
        <taxon>Gunneridae</taxon>
        <taxon>Pentapetalae</taxon>
        <taxon>rosids</taxon>
        <taxon>fabids</taxon>
        <taxon>Fabales</taxon>
        <taxon>Fabaceae</taxon>
        <taxon>Papilionoideae</taxon>
        <taxon>50 kb inversion clade</taxon>
        <taxon>NPAAA clade</taxon>
        <taxon>Hologalegina</taxon>
        <taxon>IRL clade</taxon>
        <taxon>Trifolieae</taxon>
        <taxon>Trifolium</taxon>
    </lineage>
</organism>
<evidence type="ECO:0000256" key="1">
    <source>
        <dbReference type="SAM" id="MobiDB-lite"/>
    </source>
</evidence>
<evidence type="ECO:0000313" key="3">
    <source>
        <dbReference type="Proteomes" id="UP000236291"/>
    </source>
</evidence>
<reference evidence="2 3" key="1">
    <citation type="journal article" date="2014" name="Am. J. Bot.">
        <title>Genome assembly and annotation for red clover (Trifolium pratense; Fabaceae).</title>
        <authorList>
            <person name="Istvanek J."/>
            <person name="Jaros M."/>
            <person name="Krenek A."/>
            <person name="Repkova J."/>
        </authorList>
    </citation>
    <scope>NUCLEOTIDE SEQUENCE [LARGE SCALE GENOMIC DNA]</scope>
    <source>
        <strain evidence="3">cv. Tatra</strain>
        <tissue evidence="2">Young leaves</tissue>
    </source>
</reference>
<name>A0A2K3L3L4_TRIPR</name>
<reference evidence="2 3" key="2">
    <citation type="journal article" date="2017" name="Front. Plant Sci.">
        <title>Gene Classification and Mining of Molecular Markers Useful in Red Clover (Trifolium pratense) Breeding.</title>
        <authorList>
            <person name="Istvanek J."/>
            <person name="Dluhosova J."/>
            <person name="Dluhos P."/>
            <person name="Patkova L."/>
            <person name="Nedelnik J."/>
            <person name="Repkova J."/>
        </authorList>
    </citation>
    <scope>NUCLEOTIDE SEQUENCE [LARGE SCALE GENOMIC DNA]</scope>
    <source>
        <strain evidence="3">cv. Tatra</strain>
        <tissue evidence="2">Young leaves</tissue>
    </source>
</reference>
<gene>
    <name evidence="2" type="ORF">L195_g029030</name>
</gene>
<dbReference type="EMBL" id="ASHM01025580">
    <property type="protein sequence ID" value="PNX73132.1"/>
    <property type="molecule type" value="Genomic_DNA"/>
</dbReference>
<comment type="caution">
    <text evidence="2">The sequence shown here is derived from an EMBL/GenBank/DDBJ whole genome shotgun (WGS) entry which is preliminary data.</text>
</comment>